<dbReference type="InterPro" id="IPR020476">
    <property type="entry name" value="Nudix_hydrolase"/>
</dbReference>
<comment type="similarity">
    <text evidence="3">Belongs to the Nudix hydrolase family.</text>
</comment>
<dbReference type="Proteomes" id="UP000537592">
    <property type="component" value="Unassembled WGS sequence"/>
</dbReference>
<dbReference type="AlphaFoldDB" id="A0A7W6EGQ5"/>
<organism evidence="5 6">
    <name type="scientific">Pseudochelatococcus contaminans</name>
    <dbReference type="NCBI Taxonomy" id="1538103"/>
    <lineage>
        <taxon>Bacteria</taxon>
        <taxon>Pseudomonadati</taxon>
        <taxon>Pseudomonadota</taxon>
        <taxon>Alphaproteobacteria</taxon>
        <taxon>Hyphomicrobiales</taxon>
        <taxon>Chelatococcaceae</taxon>
        <taxon>Pseudochelatococcus</taxon>
    </lineage>
</organism>
<dbReference type="Pfam" id="PF00293">
    <property type="entry name" value="NUDIX"/>
    <property type="match status" value="1"/>
</dbReference>
<feature type="domain" description="Nudix hydrolase" evidence="4">
    <location>
        <begin position="15"/>
        <end position="147"/>
    </location>
</feature>
<evidence type="ECO:0000313" key="6">
    <source>
        <dbReference type="Proteomes" id="UP000537592"/>
    </source>
</evidence>
<dbReference type="PROSITE" id="PS00893">
    <property type="entry name" value="NUDIX_BOX"/>
    <property type="match status" value="1"/>
</dbReference>
<dbReference type="CDD" id="cd04673">
    <property type="entry name" value="NUDIX_ADPRase"/>
    <property type="match status" value="1"/>
</dbReference>
<proteinExistence type="inferred from homology"/>
<dbReference type="InterPro" id="IPR020084">
    <property type="entry name" value="NUDIX_hydrolase_CS"/>
</dbReference>
<keyword evidence="6" id="KW-1185">Reference proteome</keyword>
<dbReference type="PRINTS" id="PR00502">
    <property type="entry name" value="NUDIXFAMILY"/>
</dbReference>
<sequence>MTDTSPPLSNARPRGPIAAVIAVVLHEGRTLLVRRANPPDAGLWGFPGGKIEPGETIANAAIRELLEETGVHGEALHPFTALDAFDCSANGDISRHFILVAVLCRLISGEPVAADDALEAAWFATDNLVHPDLPLSRDVIEVAQQAIGIMRGQFLKEC</sequence>
<dbReference type="Gene3D" id="3.90.79.10">
    <property type="entry name" value="Nucleoside Triphosphate Pyrophosphohydrolase"/>
    <property type="match status" value="1"/>
</dbReference>
<dbReference type="PANTHER" id="PTHR43736">
    <property type="entry name" value="ADP-RIBOSE PYROPHOSPHATASE"/>
    <property type="match status" value="1"/>
</dbReference>
<protein>
    <submittedName>
        <fullName evidence="5">ADP-ribose pyrophosphatase YjhB (NUDIX family)</fullName>
    </submittedName>
</protein>
<dbReference type="GO" id="GO:0016787">
    <property type="term" value="F:hydrolase activity"/>
    <property type="evidence" value="ECO:0007669"/>
    <property type="project" value="UniProtKB-KW"/>
</dbReference>
<evidence type="ECO:0000256" key="1">
    <source>
        <dbReference type="ARBA" id="ARBA00001946"/>
    </source>
</evidence>
<dbReference type="EMBL" id="JACICC010000002">
    <property type="protein sequence ID" value="MBB3809182.1"/>
    <property type="molecule type" value="Genomic_DNA"/>
</dbReference>
<evidence type="ECO:0000259" key="4">
    <source>
        <dbReference type="PROSITE" id="PS51462"/>
    </source>
</evidence>
<dbReference type="InterPro" id="IPR015797">
    <property type="entry name" value="NUDIX_hydrolase-like_dom_sf"/>
</dbReference>
<dbReference type="PROSITE" id="PS51462">
    <property type="entry name" value="NUDIX"/>
    <property type="match status" value="1"/>
</dbReference>
<dbReference type="InterPro" id="IPR000086">
    <property type="entry name" value="NUDIX_hydrolase_dom"/>
</dbReference>
<name>A0A7W6EGQ5_9HYPH</name>
<comment type="cofactor">
    <cofactor evidence="1">
        <name>Mg(2+)</name>
        <dbReference type="ChEBI" id="CHEBI:18420"/>
    </cofactor>
</comment>
<reference evidence="5 6" key="1">
    <citation type="submission" date="2020-08" db="EMBL/GenBank/DDBJ databases">
        <title>Genomic Encyclopedia of Type Strains, Phase IV (KMG-IV): sequencing the most valuable type-strain genomes for metagenomic binning, comparative biology and taxonomic classification.</title>
        <authorList>
            <person name="Goeker M."/>
        </authorList>
    </citation>
    <scope>NUCLEOTIDE SEQUENCE [LARGE SCALE GENOMIC DNA]</scope>
    <source>
        <strain evidence="5 6">DSM 28760</strain>
    </source>
</reference>
<accession>A0A7W6EGQ5</accession>
<comment type="caution">
    <text evidence="5">The sequence shown here is derived from an EMBL/GenBank/DDBJ whole genome shotgun (WGS) entry which is preliminary data.</text>
</comment>
<evidence type="ECO:0000313" key="5">
    <source>
        <dbReference type="EMBL" id="MBB3809182.1"/>
    </source>
</evidence>
<dbReference type="PANTHER" id="PTHR43736:SF1">
    <property type="entry name" value="DIHYDRONEOPTERIN TRIPHOSPHATE DIPHOSPHATASE"/>
    <property type="match status" value="1"/>
</dbReference>
<evidence type="ECO:0000256" key="3">
    <source>
        <dbReference type="RuleBase" id="RU003476"/>
    </source>
</evidence>
<gene>
    <name evidence="5" type="ORF">FHS81_001252</name>
</gene>
<dbReference type="RefSeq" id="WP_183751168.1">
    <property type="nucleotide sequence ID" value="NZ_JACICC010000002.1"/>
</dbReference>
<keyword evidence="2 3" id="KW-0378">Hydrolase</keyword>
<evidence type="ECO:0000256" key="2">
    <source>
        <dbReference type="ARBA" id="ARBA00022801"/>
    </source>
</evidence>
<dbReference type="SUPFAM" id="SSF55811">
    <property type="entry name" value="Nudix"/>
    <property type="match status" value="1"/>
</dbReference>